<keyword evidence="2" id="KW-1185">Reference proteome</keyword>
<accession>F4WK64</accession>
<dbReference type="EMBL" id="GL888193">
    <property type="protein sequence ID" value="EGI65436.1"/>
    <property type="molecule type" value="Genomic_DNA"/>
</dbReference>
<reference evidence="1" key="1">
    <citation type="submission" date="2011-02" db="EMBL/GenBank/DDBJ databases">
        <title>The genome of the leaf-cutting ant Acromyrmex echinatior suggests key adaptations to social evolution and fungus farming.</title>
        <authorList>
            <person name="Nygaard S."/>
            <person name="Zhang G."/>
        </authorList>
    </citation>
    <scope>NUCLEOTIDE SEQUENCE</scope>
</reference>
<protein>
    <submittedName>
        <fullName evidence="1">Uncharacterized protein</fullName>
    </submittedName>
</protein>
<evidence type="ECO:0000313" key="1">
    <source>
        <dbReference type="EMBL" id="EGI65436.1"/>
    </source>
</evidence>
<evidence type="ECO:0000313" key="2">
    <source>
        <dbReference type="Proteomes" id="UP000007755"/>
    </source>
</evidence>
<gene>
    <name evidence="1" type="ORF">G5I_06107</name>
</gene>
<name>F4WK64_ACREC</name>
<dbReference type="AlphaFoldDB" id="F4WK64"/>
<proteinExistence type="predicted"/>
<dbReference type="InParanoid" id="F4WK64"/>
<dbReference type="Proteomes" id="UP000007755">
    <property type="component" value="Unassembled WGS sequence"/>
</dbReference>
<sequence>MVARQDWHVPRLMFGDLVFRLETGGLSGCLSDGRRGMMPSADEGWENRIAQQSRPQPNRMLDIFGLSRDNHEIKWTKESFDEGLRTNNAENHRLLKEGQQYISEEKNFLALGLLEEEEDREKPFYEDAQSFNIDIAPGSAAGPTEEGSPCPRYPLLQPVNKAPPPLSLLAGIVIPCNGPCVDSFAHIVVVLVGRRGVLALRYDSRAAERVSREFKKKGQDSF</sequence>
<organism evidence="2">
    <name type="scientific">Acromyrmex echinatior</name>
    <name type="common">Panamanian leafcutter ant</name>
    <name type="synonym">Acromyrmex octospinosus echinatior</name>
    <dbReference type="NCBI Taxonomy" id="103372"/>
    <lineage>
        <taxon>Eukaryota</taxon>
        <taxon>Metazoa</taxon>
        <taxon>Ecdysozoa</taxon>
        <taxon>Arthropoda</taxon>
        <taxon>Hexapoda</taxon>
        <taxon>Insecta</taxon>
        <taxon>Pterygota</taxon>
        <taxon>Neoptera</taxon>
        <taxon>Endopterygota</taxon>
        <taxon>Hymenoptera</taxon>
        <taxon>Apocrita</taxon>
        <taxon>Aculeata</taxon>
        <taxon>Formicoidea</taxon>
        <taxon>Formicidae</taxon>
        <taxon>Myrmicinae</taxon>
        <taxon>Acromyrmex</taxon>
    </lineage>
</organism>